<dbReference type="RefSeq" id="WP_043964501.1">
    <property type="nucleotide sequence ID" value="NZ_JXTH01000006.1"/>
</dbReference>
<comment type="caution">
    <text evidence="2">The sequence shown here is derived from an EMBL/GenBank/DDBJ whole genome shotgun (WGS) entry which is preliminary data.</text>
</comment>
<feature type="transmembrane region" description="Helical" evidence="1">
    <location>
        <begin position="247"/>
        <end position="268"/>
    </location>
</feature>
<dbReference type="Proteomes" id="UP000032102">
    <property type="component" value="Unassembled WGS sequence"/>
</dbReference>
<evidence type="ECO:0000313" key="2">
    <source>
        <dbReference type="EMBL" id="KIQ95387.1"/>
    </source>
</evidence>
<keyword evidence="3" id="KW-1185">Reference proteome</keyword>
<dbReference type="SUPFAM" id="SSF103473">
    <property type="entry name" value="MFS general substrate transporter"/>
    <property type="match status" value="2"/>
</dbReference>
<evidence type="ECO:0000256" key="1">
    <source>
        <dbReference type="SAM" id="Phobius"/>
    </source>
</evidence>
<accession>A0A0D0RUW9</accession>
<feature type="transmembrane region" description="Helical" evidence="1">
    <location>
        <begin position="365"/>
        <end position="382"/>
    </location>
</feature>
<dbReference type="InterPro" id="IPR036259">
    <property type="entry name" value="MFS_trans_sf"/>
</dbReference>
<organism evidence="2 3">
    <name type="scientific">Anoxybacillus thermarum</name>
    <dbReference type="NCBI Taxonomy" id="404937"/>
    <lineage>
        <taxon>Bacteria</taxon>
        <taxon>Bacillati</taxon>
        <taxon>Bacillota</taxon>
        <taxon>Bacilli</taxon>
        <taxon>Bacillales</taxon>
        <taxon>Anoxybacillaceae</taxon>
        <taxon>Anoxybacillus</taxon>
    </lineage>
</organism>
<feature type="transmembrane region" description="Helical" evidence="1">
    <location>
        <begin position="75"/>
        <end position="94"/>
    </location>
</feature>
<keyword evidence="1" id="KW-1133">Transmembrane helix</keyword>
<feature type="transmembrane region" description="Helical" evidence="1">
    <location>
        <begin position="297"/>
        <end position="314"/>
    </location>
</feature>
<keyword evidence="1" id="KW-0812">Transmembrane</keyword>
<gene>
    <name evidence="2" type="ORF">LH47_00488</name>
</gene>
<dbReference type="PATRIC" id="fig|404937.3.peg.504"/>
<reference evidence="2 3" key="1">
    <citation type="submission" date="2015-01" db="EMBL/GenBank/DDBJ databases">
        <title>Draft genome of Anoxybacillus thermarum strain AF/04.</title>
        <authorList>
            <person name="Poli A."/>
            <person name="Nicolaus B."/>
            <person name="Chan K.-G."/>
            <person name="Kahar U.M."/>
            <person name="Yaakob A.S."/>
            <person name="Chan C.S."/>
            <person name="Goh K.M."/>
        </authorList>
    </citation>
    <scope>NUCLEOTIDE SEQUENCE [LARGE SCALE GENOMIC DNA]</scope>
    <source>
        <strain evidence="2 3">AF/04</strain>
    </source>
</reference>
<feature type="transmembrane region" description="Helical" evidence="1">
    <location>
        <begin position="163"/>
        <end position="181"/>
    </location>
</feature>
<feature type="transmembrane region" description="Helical" evidence="1">
    <location>
        <begin position="275"/>
        <end position="291"/>
    </location>
</feature>
<feature type="transmembrane region" description="Helical" evidence="1">
    <location>
        <begin position="44"/>
        <end position="63"/>
    </location>
</feature>
<evidence type="ECO:0008006" key="4">
    <source>
        <dbReference type="Google" id="ProtNLM"/>
    </source>
</evidence>
<feature type="transmembrane region" description="Helical" evidence="1">
    <location>
        <begin position="213"/>
        <end position="241"/>
    </location>
</feature>
<evidence type="ECO:0000313" key="3">
    <source>
        <dbReference type="Proteomes" id="UP000032102"/>
    </source>
</evidence>
<name>A0A0D0RUW9_9BACL</name>
<dbReference type="EMBL" id="JXTH01000006">
    <property type="protein sequence ID" value="KIQ95387.1"/>
    <property type="molecule type" value="Genomic_DNA"/>
</dbReference>
<feature type="transmembrane region" description="Helical" evidence="1">
    <location>
        <begin position="335"/>
        <end position="359"/>
    </location>
</feature>
<sequence length="396" mass="45211">MKSIDSNIDKNIVILLISFCFLSVGDRIFQFYCIFFIFEYYPKLIVLMTAALLIGNIIAFPLFKIMRTLIGDHHLFITALIIKCICYLTVPYFFENHFSFSFFLLAIEAFMDIVTLPYIYSYIDKRIASSFYGVAAKIDLIDRLTLVSSPWITTAIIKYIHQSSIGVITSVCVLVSIFYFMKQKTESVKSVSEIKGLKLIWKNNLILSKEIKLFLLVGIVTTFVTSSLLDVILPAVALIDIKSDNSLLMFATLESILSITFILASLTLVKIKPKAKYLIFSILFMGTAYFLLVFENFLIRAGSLVLLGFFFTMYKLNILNLYKNYTDKESFAEILLLRNSLLFIIASLSKLIVSATISLTEKLEYVLIFNGLVLCFLTIYIYKPMMLVGRQSECDK</sequence>
<dbReference type="AlphaFoldDB" id="A0A0D0RUW9"/>
<keyword evidence="1" id="KW-0472">Membrane</keyword>
<feature type="transmembrane region" description="Helical" evidence="1">
    <location>
        <begin position="12"/>
        <end position="38"/>
    </location>
</feature>
<proteinExistence type="predicted"/>
<protein>
    <recommendedName>
        <fullName evidence="4">Major Facilitator Superfamily protein</fullName>
    </recommendedName>
</protein>